<dbReference type="AlphaFoldDB" id="A0A1S8WWK5"/>
<proteinExistence type="predicted"/>
<feature type="non-terminal residue" evidence="1">
    <location>
        <position position="160"/>
    </location>
</feature>
<reference evidence="1 2" key="1">
    <citation type="submission" date="2015-03" db="EMBL/GenBank/DDBJ databases">
        <title>Draft genome of the nematode, Opisthorchis viverrini.</title>
        <authorList>
            <person name="Mitreva M."/>
        </authorList>
    </citation>
    <scope>NUCLEOTIDE SEQUENCE [LARGE SCALE GENOMIC DNA]</scope>
    <source>
        <strain evidence="1">Khon Kaen</strain>
    </source>
</reference>
<name>A0A1S8WWK5_OPIVI</name>
<keyword evidence="2" id="KW-1185">Reference proteome</keyword>
<dbReference type="EMBL" id="KV893845">
    <property type="protein sequence ID" value="OON18791.1"/>
    <property type="molecule type" value="Genomic_DNA"/>
</dbReference>
<evidence type="ECO:0000313" key="2">
    <source>
        <dbReference type="Proteomes" id="UP000243686"/>
    </source>
</evidence>
<protein>
    <submittedName>
        <fullName evidence="1">Uncharacterized protein</fullName>
    </submittedName>
</protein>
<sequence>PNSFNVTQERSLRAKTWLLYSKFIVRLDKTRRTPPVPNYSAIINEPASGPLFFETNLVPILTTQIMTQSQRPASMFPIVREIATVPNCTIMQHFITINIKWIPQQRTHSSPGGVLFCNTCSVDLSTHSKARCALECSVLVVETQAPGVIDAYEKVSVEHS</sequence>
<gene>
    <name evidence="1" type="ORF">X801_05349</name>
</gene>
<evidence type="ECO:0000313" key="1">
    <source>
        <dbReference type="EMBL" id="OON18791.1"/>
    </source>
</evidence>
<organism evidence="1 2">
    <name type="scientific">Opisthorchis viverrini</name>
    <name type="common">Southeast Asian liver fluke</name>
    <dbReference type="NCBI Taxonomy" id="6198"/>
    <lineage>
        <taxon>Eukaryota</taxon>
        <taxon>Metazoa</taxon>
        <taxon>Spiralia</taxon>
        <taxon>Lophotrochozoa</taxon>
        <taxon>Platyhelminthes</taxon>
        <taxon>Trematoda</taxon>
        <taxon>Digenea</taxon>
        <taxon>Opisthorchiida</taxon>
        <taxon>Opisthorchiata</taxon>
        <taxon>Opisthorchiidae</taxon>
        <taxon>Opisthorchis</taxon>
    </lineage>
</organism>
<dbReference type="Proteomes" id="UP000243686">
    <property type="component" value="Unassembled WGS sequence"/>
</dbReference>
<accession>A0A1S8WWK5</accession>
<feature type="non-terminal residue" evidence="1">
    <location>
        <position position="1"/>
    </location>
</feature>